<dbReference type="PANTHER" id="PTHR14413:SF16">
    <property type="entry name" value="LARGE RIBOSOMAL SUBUNIT PROTEIN BL17M"/>
    <property type="match status" value="1"/>
</dbReference>
<evidence type="ECO:0000256" key="1">
    <source>
        <dbReference type="ARBA" id="ARBA00008777"/>
    </source>
</evidence>
<name>A0A1E3K9T3_9TREE</name>
<dbReference type="InterPro" id="IPR047859">
    <property type="entry name" value="Ribosomal_bL17_CS"/>
</dbReference>
<feature type="region of interest" description="Disordered" evidence="5">
    <location>
        <begin position="78"/>
        <end position="117"/>
    </location>
</feature>
<dbReference type="AlphaFoldDB" id="A0A1E3K9T3"/>
<dbReference type="Pfam" id="PF01196">
    <property type="entry name" value="Ribosomal_L17"/>
    <property type="match status" value="1"/>
</dbReference>
<dbReference type="EMBL" id="MEKH01000003">
    <property type="protein sequence ID" value="ODO09944.1"/>
    <property type="molecule type" value="Genomic_DNA"/>
</dbReference>
<protein>
    <submittedName>
        <fullName evidence="6">Ribosomal protein L17</fullName>
    </submittedName>
</protein>
<dbReference type="Proteomes" id="UP000095149">
    <property type="component" value="Unassembled WGS sequence"/>
</dbReference>
<dbReference type="OrthoDB" id="275000at2759"/>
<evidence type="ECO:0000313" key="6">
    <source>
        <dbReference type="EMBL" id="ODO09944.1"/>
    </source>
</evidence>
<evidence type="ECO:0000256" key="5">
    <source>
        <dbReference type="SAM" id="MobiDB-lite"/>
    </source>
</evidence>
<evidence type="ECO:0000256" key="3">
    <source>
        <dbReference type="ARBA" id="ARBA00023274"/>
    </source>
</evidence>
<evidence type="ECO:0000313" key="7">
    <source>
        <dbReference type="Proteomes" id="UP000095149"/>
    </source>
</evidence>
<comment type="similarity">
    <text evidence="1 4">Belongs to the bacterial ribosomal protein bL17 family.</text>
</comment>
<dbReference type="PROSITE" id="PS01167">
    <property type="entry name" value="RIBOSOMAL_L17"/>
    <property type="match status" value="1"/>
</dbReference>
<dbReference type="InterPro" id="IPR000456">
    <property type="entry name" value="Ribosomal_bL17"/>
</dbReference>
<dbReference type="InterPro" id="IPR036373">
    <property type="entry name" value="Ribosomal_bL17_sf"/>
</dbReference>
<dbReference type="PANTHER" id="PTHR14413">
    <property type="entry name" value="RIBOSOMAL PROTEIN L17"/>
    <property type="match status" value="1"/>
</dbReference>
<evidence type="ECO:0000256" key="4">
    <source>
        <dbReference type="RuleBase" id="RU000660"/>
    </source>
</evidence>
<sequence length="330" mass="36528">MKHGINQRKLNRMPAHRLALLRNLVSALLHHESIKTTLPKAKEAAKMAEKIITLGKKNTTQSRSKAMALLMASRPLPPHHAPAELYNASSTNPKPTLPPLDYPSSSTEDPEQFRPPTTLLPKLFTTLADRYAARPGGYTRIQRYGRRPGDNAPHAILSLVDGPRDLKFELTARAVGREGLGVLGSYHDRGELVELSENEWEDLSEKTRKDVGKVLRYRSEEDKASFKEKAIHYMDTLQSESGALSGLRKPFISPTARPCLTPSINHPKSGKPQFAGERLSGMSVLNTGLGLARGQLGRQKKVLGQDVDRTARIWERDQVDGVQGEIVKSA</sequence>
<organism evidence="6 7">
    <name type="scientific">Cryptococcus amylolentus CBS 6273</name>
    <dbReference type="NCBI Taxonomy" id="1296118"/>
    <lineage>
        <taxon>Eukaryota</taxon>
        <taxon>Fungi</taxon>
        <taxon>Dikarya</taxon>
        <taxon>Basidiomycota</taxon>
        <taxon>Agaricomycotina</taxon>
        <taxon>Tremellomycetes</taxon>
        <taxon>Tremellales</taxon>
        <taxon>Cryptococcaceae</taxon>
        <taxon>Cryptococcus</taxon>
    </lineage>
</organism>
<gene>
    <name evidence="6" type="ORF">I350_02167</name>
</gene>
<keyword evidence="2 4" id="KW-0689">Ribosomal protein</keyword>
<comment type="caution">
    <text evidence="6">The sequence shown here is derived from an EMBL/GenBank/DDBJ whole genome shotgun (WGS) entry which is preliminary data.</text>
</comment>
<dbReference type="NCBIfam" id="TIGR00059">
    <property type="entry name" value="L17"/>
    <property type="match status" value="1"/>
</dbReference>
<reference evidence="6 7" key="1">
    <citation type="submission" date="2016-06" db="EMBL/GenBank/DDBJ databases">
        <title>Evolution of pathogenesis and genome organization in the Tremellales.</title>
        <authorList>
            <person name="Cuomo C."/>
            <person name="Litvintseva A."/>
            <person name="Heitman J."/>
            <person name="Chen Y."/>
            <person name="Sun S."/>
            <person name="Springer D."/>
            <person name="Dromer F."/>
            <person name="Young S."/>
            <person name="Zeng Q."/>
            <person name="Chapman S."/>
            <person name="Gujja S."/>
            <person name="Saif S."/>
            <person name="Birren B."/>
        </authorList>
    </citation>
    <scope>NUCLEOTIDE SEQUENCE [LARGE SCALE GENOMIC DNA]</scope>
    <source>
        <strain evidence="6 7">CBS 6273</strain>
    </source>
</reference>
<dbReference type="Gene3D" id="3.90.1030.10">
    <property type="entry name" value="Ribosomal protein L17"/>
    <property type="match status" value="1"/>
</dbReference>
<dbReference type="GO" id="GO:0006412">
    <property type="term" value="P:translation"/>
    <property type="evidence" value="ECO:0007669"/>
    <property type="project" value="InterPro"/>
</dbReference>
<proteinExistence type="inferred from homology"/>
<accession>A0A1E3K9T3</accession>
<keyword evidence="3 4" id="KW-0687">Ribonucleoprotein</keyword>
<dbReference type="GO" id="GO:0005762">
    <property type="term" value="C:mitochondrial large ribosomal subunit"/>
    <property type="evidence" value="ECO:0007669"/>
    <property type="project" value="TreeGrafter"/>
</dbReference>
<dbReference type="SUPFAM" id="SSF64263">
    <property type="entry name" value="Prokaryotic ribosomal protein L17"/>
    <property type="match status" value="2"/>
</dbReference>
<dbReference type="GO" id="GO:0003735">
    <property type="term" value="F:structural constituent of ribosome"/>
    <property type="evidence" value="ECO:0007669"/>
    <property type="project" value="InterPro"/>
</dbReference>
<evidence type="ECO:0000256" key="2">
    <source>
        <dbReference type="ARBA" id="ARBA00022980"/>
    </source>
</evidence>